<feature type="region of interest" description="Disordered" evidence="2">
    <location>
        <begin position="307"/>
        <end position="467"/>
    </location>
</feature>
<feature type="region of interest" description="Disordered" evidence="2">
    <location>
        <begin position="1208"/>
        <end position="1227"/>
    </location>
</feature>
<dbReference type="RefSeq" id="XP_015654703.1">
    <property type="nucleotide sequence ID" value="XM_015806832.1"/>
</dbReference>
<feature type="compositionally biased region" description="Basic and acidic residues" evidence="2">
    <location>
        <begin position="481"/>
        <end position="500"/>
    </location>
</feature>
<feature type="coiled-coil region" evidence="1">
    <location>
        <begin position="685"/>
        <end position="736"/>
    </location>
</feature>
<dbReference type="GeneID" id="26908286"/>
<organism evidence="4 5">
    <name type="scientific">Leptomonas pyrrhocoris</name>
    <name type="common">Firebug parasite</name>
    <dbReference type="NCBI Taxonomy" id="157538"/>
    <lineage>
        <taxon>Eukaryota</taxon>
        <taxon>Discoba</taxon>
        <taxon>Euglenozoa</taxon>
        <taxon>Kinetoplastea</taxon>
        <taxon>Metakinetoplastina</taxon>
        <taxon>Trypanosomatida</taxon>
        <taxon>Trypanosomatidae</taxon>
        <taxon>Leishmaniinae</taxon>
        <taxon>Leptomonas</taxon>
    </lineage>
</organism>
<comment type="caution">
    <text evidence="4">The sequence shown here is derived from an EMBL/GenBank/DDBJ whole genome shotgun (WGS) entry which is preliminary data.</text>
</comment>
<dbReference type="VEuPathDB" id="TriTrypDB:LpyrH10_21_1370"/>
<feature type="domain" description="WW" evidence="3">
    <location>
        <begin position="564"/>
        <end position="590"/>
    </location>
</feature>
<evidence type="ECO:0000256" key="2">
    <source>
        <dbReference type="SAM" id="MobiDB-lite"/>
    </source>
</evidence>
<proteinExistence type="predicted"/>
<gene>
    <name evidence="4" type="ORF">ABB37_08001</name>
</gene>
<reference evidence="4 5" key="1">
    <citation type="submission" date="2015-07" db="EMBL/GenBank/DDBJ databases">
        <title>High-quality genome of monoxenous trypanosomatid Leptomonas pyrrhocoris.</title>
        <authorList>
            <person name="Flegontov P."/>
            <person name="Butenko A."/>
            <person name="Firsov S."/>
            <person name="Vlcek C."/>
            <person name="Logacheva M.D."/>
            <person name="Field M."/>
            <person name="Filatov D."/>
            <person name="Flegontova O."/>
            <person name="Gerasimov E."/>
            <person name="Jackson A.P."/>
            <person name="Kelly S."/>
            <person name="Opperdoes F."/>
            <person name="O'Reilly A."/>
            <person name="Votypka J."/>
            <person name="Yurchenko V."/>
            <person name="Lukes J."/>
        </authorList>
    </citation>
    <scope>NUCLEOTIDE SEQUENCE [LARGE SCALE GENOMIC DNA]</scope>
    <source>
        <strain evidence="4">H10</strain>
    </source>
</reference>
<feature type="compositionally biased region" description="Low complexity" evidence="2">
    <location>
        <begin position="510"/>
        <end position="533"/>
    </location>
</feature>
<feature type="compositionally biased region" description="Low complexity" evidence="2">
    <location>
        <begin position="1214"/>
        <end position="1227"/>
    </location>
</feature>
<sequence>MAVSLPNLQDARAASLTLPNPSMPSVDIAVQFAAITDAHEFERVMLRHDKPASANRSFSRGLRRSFSSPVSSYQDFISSEVSLPLSDAHGVALQAPPHAIVLLFNPFSTCSFSKLRVEWVHVVRFLRQQRQQLMHSTTQHEQSQKLSTAAAFHGAAMPSSPLLPGYPAESVESFPVVLLVATRMELMGDAMEAMPSIHVPSLLDVTEVAQALQAQAYVEVGTNWDESIDLLRATIARACMGELANAPLVTYNAAYGARQASVARAIEAVQMDPYGEEEEGEGVAAAAAAATVGVGVPLTNAAPSASVREAKASSSMAAHGNGDAGAAPTPDAANSEKDVEEAEEEERTPTRPRNMGEEHHTGEDVDKKEQRRRLKGADSSFNSASASASASVLTAAGTTEPDERRERVASEMNTSDVGTRSADPSSFVEQEEKEENACGEGVGAKLPSSTVRESIAPEASMPGRRLRRDLATSLALLVAPDAEKAGADRGGEPQQGKRELSSPPSPPPLLSQLNQPQAAPTTTTTATAAAAATDVASSTPEEVEGRKAREHHRRTRGASSSSKWTWRRHPLTSRIFYVHRASGKSQYDFPDDYDGPPLVTAVAAASNADAAMPQRTMEERGANELKGGAHHEEEEQEEKEEDSPAGTGAEEKQVNEGDEGAATPPGVEMESMREDLDRWHQRQQLQLRRTQVARLERQVHQLRRQSVRLHAQSEANAELKQKVATLRSELDDTEQAFSAGVAEQNQKLATEVLHTTVAVEELTALLLSKGGGDEARAGTGSAEQHAVAYGDGGGGNGGAQATLTGVAKDIQQLDADMTQNMESLRLALSRRDAEADALELLRRRRERVAHRKREAEAEITALLQQSVEIEEALLPLHDDLDAVQDEVRLLQDRVRLLEEEQRVQEQQRQRRLGAYVAQKRATEELVRQLDQLRHARSGALEAYEASRRYVRLSSRVRPAEVLEENTRLRLGLESSTGRCAEALLRNAEAVHALTLLAGEVAAAEERIVAQQTDQRRRLVWAGEEAEAHRAAAVQLRYNAQESIRLNDDAVTLSRYSDDSRSSSSYHDHHYQGTPTELLDVAVEACAEALEQWKLFDRRVAAPLLEGAQSVEAELLLLLRGVSGALHRGTNDVNLPPPIGRNGREPPLCHAWLQSKIVDIRRDAEGRCRAPLSAFMQHISALRKAFEVDPNVEGAGPAPASPAVAAADRTDTKPSHSLRAAHSSSAPLSTAQASEHALALERGLWSTCDCLVSRLPRLDDSFVSAYRAMRKAC</sequence>
<dbReference type="AlphaFoldDB" id="A0A0M9FUG5"/>
<dbReference type="OMA" id="RSAKERC"/>
<dbReference type="RefSeq" id="XP_015654702.1">
    <property type="nucleotide sequence ID" value="XM_015806831.1"/>
</dbReference>
<name>A0A0M9FUG5_LEPPY</name>
<protein>
    <recommendedName>
        <fullName evidence="3">WW domain-containing protein</fullName>
    </recommendedName>
</protein>
<feature type="compositionally biased region" description="Basic and acidic residues" evidence="2">
    <location>
        <begin position="623"/>
        <end position="633"/>
    </location>
</feature>
<dbReference type="PROSITE" id="PS01159">
    <property type="entry name" value="WW_DOMAIN_1"/>
    <property type="match status" value="1"/>
</dbReference>
<dbReference type="EMBL" id="LGTL01000021">
    <property type="protein sequence ID" value="KPA76263.1"/>
    <property type="molecule type" value="Genomic_DNA"/>
</dbReference>
<evidence type="ECO:0000313" key="5">
    <source>
        <dbReference type="Proteomes" id="UP000037923"/>
    </source>
</evidence>
<accession>A0A0M9FUG5</accession>
<feature type="compositionally biased region" description="Polar residues" evidence="2">
    <location>
        <begin position="411"/>
        <end position="428"/>
    </location>
</feature>
<feature type="compositionally biased region" description="Low complexity" evidence="2">
    <location>
        <begin position="377"/>
        <end position="396"/>
    </location>
</feature>
<dbReference type="EMBL" id="LGTL01000021">
    <property type="protein sequence ID" value="KPA76264.1"/>
    <property type="molecule type" value="Genomic_DNA"/>
</dbReference>
<feature type="compositionally biased region" description="Low complexity" evidence="2">
    <location>
        <begin position="324"/>
        <end position="333"/>
    </location>
</feature>
<dbReference type="OrthoDB" id="251112at2759"/>
<evidence type="ECO:0000256" key="1">
    <source>
        <dbReference type="SAM" id="Coils"/>
    </source>
</evidence>
<evidence type="ECO:0000259" key="3">
    <source>
        <dbReference type="PROSITE" id="PS01159"/>
    </source>
</evidence>
<dbReference type="Proteomes" id="UP000037923">
    <property type="component" value="Unassembled WGS sequence"/>
</dbReference>
<feature type="compositionally biased region" description="Basic and acidic residues" evidence="2">
    <location>
        <begin position="354"/>
        <end position="369"/>
    </location>
</feature>
<keyword evidence="1" id="KW-0175">Coiled coil</keyword>
<feature type="compositionally biased region" description="Acidic residues" evidence="2">
    <location>
        <begin position="634"/>
        <end position="643"/>
    </location>
</feature>
<evidence type="ECO:0000313" key="4">
    <source>
        <dbReference type="EMBL" id="KPA76263.1"/>
    </source>
</evidence>
<feature type="region of interest" description="Disordered" evidence="2">
    <location>
        <begin position="479"/>
        <end position="565"/>
    </location>
</feature>
<dbReference type="InterPro" id="IPR001202">
    <property type="entry name" value="WW_dom"/>
</dbReference>
<feature type="region of interest" description="Disordered" evidence="2">
    <location>
        <begin position="623"/>
        <end position="674"/>
    </location>
</feature>
<keyword evidence="5" id="KW-1185">Reference proteome</keyword>
<feature type="coiled-coil region" evidence="1">
    <location>
        <begin position="838"/>
        <end position="907"/>
    </location>
</feature>